<evidence type="ECO:0000256" key="1">
    <source>
        <dbReference type="SAM" id="Phobius"/>
    </source>
</evidence>
<keyword evidence="1" id="KW-0472">Membrane</keyword>
<dbReference type="KEGG" id="dma:DMR_29010"/>
<sequence>MHLDVLWTNIKYSFVIFFMIRVKLRKMVFLQGHSPVFIIISVPGHFQKPRSTTSVLGESLLQTTVPLCTLVNPSVKTPEKDKFKIGQTGQRRAVSPNS</sequence>
<evidence type="ECO:0000313" key="2">
    <source>
        <dbReference type="EMBL" id="BAH76392.1"/>
    </source>
</evidence>
<gene>
    <name evidence="2" type="ordered locus">DMR_29010</name>
</gene>
<dbReference type="HOGENOM" id="CLU_2329187_0_0_7"/>
<dbReference type="EMBL" id="AP010904">
    <property type="protein sequence ID" value="BAH76392.1"/>
    <property type="molecule type" value="Genomic_DNA"/>
</dbReference>
<name>C4XHL8_SOLM1</name>
<evidence type="ECO:0000313" key="3">
    <source>
        <dbReference type="Proteomes" id="UP000009071"/>
    </source>
</evidence>
<feature type="transmembrane region" description="Helical" evidence="1">
    <location>
        <begin position="6"/>
        <end position="24"/>
    </location>
</feature>
<keyword evidence="1" id="KW-1133">Transmembrane helix</keyword>
<dbReference type="AlphaFoldDB" id="C4XHL8"/>
<keyword evidence="3" id="KW-1185">Reference proteome</keyword>
<dbReference type="Proteomes" id="UP000009071">
    <property type="component" value="Chromosome"/>
</dbReference>
<accession>C4XHL8</accession>
<keyword evidence="1" id="KW-0812">Transmembrane</keyword>
<protein>
    <submittedName>
        <fullName evidence="2">Uncharacterized protein</fullName>
    </submittedName>
</protein>
<reference evidence="2 3" key="1">
    <citation type="journal article" date="2009" name="Genome Res.">
        <title>Whole genome sequence of Desulfovibrio magneticus strain RS-1 revealed common gene clusters in magnetotactic bacteria.</title>
        <authorList>
            <person name="Nakazawa H."/>
            <person name="Arakaki A."/>
            <person name="Narita-Yamada S."/>
            <person name="Yashiro I."/>
            <person name="Jinno K."/>
            <person name="Aoki N."/>
            <person name="Tsuruyama A."/>
            <person name="Okamura Y."/>
            <person name="Tanikawa S."/>
            <person name="Fujita N."/>
            <person name="Takeyama H."/>
            <person name="Matsunaga T."/>
        </authorList>
    </citation>
    <scope>NUCLEOTIDE SEQUENCE [LARGE SCALE GENOMIC DNA]</scope>
    <source>
        <strain evidence="3">ATCC 700980 / DSM 13731 / RS-1</strain>
    </source>
</reference>
<proteinExistence type="predicted"/>
<organism evidence="2 3">
    <name type="scientific">Solidesulfovibrio magneticus (strain ATCC 700980 / DSM 13731 / RS-1)</name>
    <name type="common">Desulfovibrio magneticus</name>
    <dbReference type="NCBI Taxonomy" id="573370"/>
    <lineage>
        <taxon>Bacteria</taxon>
        <taxon>Pseudomonadati</taxon>
        <taxon>Thermodesulfobacteriota</taxon>
        <taxon>Desulfovibrionia</taxon>
        <taxon>Desulfovibrionales</taxon>
        <taxon>Desulfovibrionaceae</taxon>
        <taxon>Solidesulfovibrio</taxon>
    </lineage>
</organism>